<dbReference type="EMBL" id="JACVVD010000013">
    <property type="protein sequence ID" value="MBD0383854.1"/>
    <property type="molecule type" value="Genomic_DNA"/>
</dbReference>
<keyword evidence="1" id="KW-0812">Transmembrane</keyword>
<evidence type="ECO:0000313" key="3">
    <source>
        <dbReference type="Proteomes" id="UP000650466"/>
    </source>
</evidence>
<organism evidence="2 3">
    <name type="scientific">Paenibacillus sedimenti</name>
    <dbReference type="NCBI Taxonomy" id="2770274"/>
    <lineage>
        <taxon>Bacteria</taxon>
        <taxon>Bacillati</taxon>
        <taxon>Bacillota</taxon>
        <taxon>Bacilli</taxon>
        <taxon>Bacillales</taxon>
        <taxon>Paenibacillaceae</taxon>
        <taxon>Paenibacillus</taxon>
    </lineage>
</organism>
<proteinExistence type="predicted"/>
<keyword evidence="1" id="KW-0472">Membrane</keyword>
<keyword evidence="1" id="KW-1133">Transmembrane helix</keyword>
<sequence length="67" mass="7546">MIGLLILYTLFLIGGLMVYNRVRKLFKKELLIFIGVTTVGGVLWGSNIVHHPLDLNKVIALIIDQLQ</sequence>
<dbReference type="Proteomes" id="UP000650466">
    <property type="component" value="Unassembled WGS sequence"/>
</dbReference>
<evidence type="ECO:0000256" key="1">
    <source>
        <dbReference type="SAM" id="Phobius"/>
    </source>
</evidence>
<comment type="caution">
    <text evidence="2">The sequence shown here is derived from an EMBL/GenBank/DDBJ whole genome shotgun (WGS) entry which is preliminary data.</text>
</comment>
<name>A0A926KTI7_9BACL</name>
<keyword evidence="3" id="KW-1185">Reference proteome</keyword>
<accession>A0A926KTI7</accession>
<protein>
    <submittedName>
        <fullName evidence="2">Uncharacterized protein</fullName>
    </submittedName>
</protein>
<reference evidence="2" key="1">
    <citation type="submission" date="2020-09" db="EMBL/GenBank/DDBJ databases">
        <title>Draft Genome Sequence of Paenibacillus sp. WST5.</title>
        <authorList>
            <person name="Bao Z."/>
        </authorList>
    </citation>
    <scope>NUCLEOTIDE SEQUENCE</scope>
    <source>
        <strain evidence="2">WST5</strain>
    </source>
</reference>
<dbReference type="AlphaFoldDB" id="A0A926KTI7"/>
<dbReference type="RefSeq" id="WP_188177630.1">
    <property type="nucleotide sequence ID" value="NZ_JACVVD010000013.1"/>
</dbReference>
<gene>
    <name evidence="2" type="ORF">ICC18_27645</name>
</gene>
<evidence type="ECO:0000313" key="2">
    <source>
        <dbReference type="EMBL" id="MBD0383854.1"/>
    </source>
</evidence>
<feature type="transmembrane region" description="Helical" evidence="1">
    <location>
        <begin position="29"/>
        <end position="49"/>
    </location>
</feature>
<feature type="transmembrane region" description="Helical" evidence="1">
    <location>
        <begin position="6"/>
        <end position="22"/>
    </location>
</feature>